<protein>
    <submittedName>
        <fullName evidence="4">Uncharacterized protein</fullName>
    </submittedName>
</protein>
<feature type="domain" description="DUF668" evidence="2">
    <location>
        <begin position="358"/>
        <end position="443"/>
    </location>
</feature>
<dbReference type="PANTHER" id="PTHR31730:SF32">
    <property type="entry name" value="PROTEIN PSK SIMULATOR 1"/>
    <property type="match status" value="1"/>
</dbReference>
<sequence>MGAAHSKKDGSSVYDDGSWTPANYSRSQRRVVKMYDPTEKTPRDISGPLGPVDLYGEDIAGEYNGYQDTPTPAPLSEKSKTTLKTKVFGVVGRAGTAGLGKAVGALDTIGSSMTNLNKGSGFTSAATIKANRIEILAFEVANTIAKGYSLKESLSKDSIKFLKEEVLCSYGVQRLVSTDMAELLSIAATDKKKELMVFAKEVVRFGNQCRDPQWHHLDRYFDKLGTERFVPSQDREEVEEEVQTLVLWAQQTGELYHELNSLDRFEAEIRRKLQDEDLYNNYTRGDNLSALRSELKARGKNVKMLKKKSLWSKTLEEVMEKLVDAVYFLYSEIARAFGDAGKARYEKSHVAKNGSCERLGPLGLALHYACIIGQIDGLVSRPGSLPVDTRDNLYQSLPPKIKGALRHRIPHYEMRHELTISHVKEGLERMLAWLVPIATNTTKAHHGFGWVGEWANTGSSLDVSLSAQTQFSLIQTLHHADRATTEECILELLVLLHYLVCLARDNVAEFTSSLRPSPSQEVEKTMQLDILQAPTAFGGEKVEQHFLNDAEPTNLVLERLPSREESSYILTKSDSRSSNRSMEDETSPSVNHVHLVPVVNLKLDRVKSLDIMDRVDDI</sequence>
<dbReference type="PANTHER" id="PTHR31730">
    <property type="entry name" value="OS01G0873900 PROTEIN"/>
    <property type="match status" value="1"/>
</dbReference>
<comment type="caution">
    <text evidence="4">The sequence shown here is derived from an EMBL/GenBank/DDBJ whole genome shotgun (WGS) entry which is preliminary data.</text>
</comment>
<dbReference type="Pfam" id="PF11961">
    <property type="entry name" value="DUF3475"/>
    <property type="match status" value="1"/>
</dbReference>
<dbReference type="InterPro" id="IPR021864">
    <property type="entry name" value="DUF3475"/>
</dbReference>
<keyword evidence="5" id="KW-1185">Reference proteome</keyword>
<dbReference type="Proteomes" id="UP000886520">
    <property type="component" value="Chromosome 7"/>
</dbReference>
<evidence type="ECO:0000313" key="5">
    <source>
        <dbReference type="Proteomes" id="UP000886520"/>
    </source>
</evidence>
<organism evidence="4 5">
    <name type="scientific">Adiantum capillus-veneris</name>
    <name type="common">Maidenhair fern</name>
    <dbReference type="NCBI Taxonomy" id="13818"/>
    <lineage>
        <taxon>Eukaryota</taxon>
        <taxon>Viridiplantae</taxon>
        <taxon>Streptophyta</taxon>
        <taxon>Embryophyta</taxon>
        <taxon>Tracheophyta</taxon>
        <taxon>Polypodiopsida</taxon>
        <taxon>Polypodiidae</taxon>
        <taxon>Polypodiales</taxon>
        <taxon>Pteridineae</taxon>
        <taxon>Pteridaceae</taxon>
        <taxon>Vittarioideae</taxon>
        <taxon>Adiantum</taxon>
    </lineage>
</organism>
<name>A0A9D4ZM08_ADICA</name>
<dbReference type="AlphaFoldDB" id="A0A9D4ZM08"/>
<reference evidence="4" key="1">
    <citation type="submission" date="2021-01" db="EMBL/GenBank/DDBJ databases">
        <title>Adiantum capillus-veneris genome.</title>
        <authorList>
            <person name="Fang Y."/>
            <person name="Liao Q."/>
        </authorList>
    </citation>
    <scope>NUCLEOTIDE SEQUENCE</scope>
    <source>
        <strain evidence="4">H3</strain>
        <tissue evidence="4">Leaf</tissue>
    </source>
</reference>
<feature type="region of interest" description="Disordered" evidence="1">
    <location>
        <begin position="1"/>
        <end position="51"/>
    </location>
</feature>
<evidence type="ECO:0000256" key="1">
    <source>
        <dbReference type="SAM" id="MobiDB-lite"/>
    </source>
</evidence>
<dbReference type="GO" id="GO:0045927">
    <property type="term" value="P:positive regulation of growth"/>
    <property type="evidence" value="ECO:0007669"/>
    <property type="project" value="InterPro"/>
</dbReference>
<gene>
    <name evidence="4" type="ORF">GOP47_0007519</name>
</gene>
<feature type="region of interest" description="Disordered" evidence="1">
    <location>
        <begin position="567"/>
        <end position="589"/>
    </location>
</feature>
<accession>A0A9D4ZM08</accession>
<dbReference type="OrthoDB" id="2020544at2759"/>
<dbReference type="EMBL" id="JABFUD020000007">
    <property type="protein sequence ID" value="KAI5077695.1"/>
    <property type="molecule type" value="Genomic_DNA"/>
</dbReference>
<evidence type="ECO:0000259" key="2">
    <source>
        <dbReference type="Pfam" id="PF05003"/>
    </source>
</evidence>
<proteinExistence type="predicted"/>
<feature type="compositionally biased region" description="Basic and acidic residues" evidence="1">
    <location>
        <begin position="1"/>
        <end position="10"/>
    </location>
</feature>
<feature type="domain" description="DUF3475" evidence="3">
    <location>
        <begin position="135"/>
        <end position="191"/>
    </location>
</feature>
<dbReference type="Pfam" id="PF05003">
    <property type="entry name" value="DUF668"/>
    <property type="match status" value="1"/>
</dbReference>
<evidence type="ECO:0000259" key="3">
    <source>
        <dbReference type="Pfam" id="PF11961"/>
    </source>
</evidence>
<dbReference type="InterPro" id="IPR007700">
    <property type="entry name" value="DUF668"/>
</dbReference>
<evidence type="ECO:0000313" key="4">
    <source>
        <dbReference type="EMBL" id="KAI5077695.1"/>
    </source>
</evidence>
<feature type="compositionally biased region" description="Basic and acidic residues" evidence="1">
    <location>
        <begin position="573"/>
        <end position="583"/>
    </location>
</feature>
<dbReference type="InterPro" id="IPR045021">
    <property type="entry name" value="PSI1/2/3"/>
</dbReference>